<evidence type="ECO:0000256" key="1">
    <source>
        <dbReference type="SAM" id="Phobius"/>
    </source>
</evidence>
<keyword evidence="1" id="KW-0472">Membrane</keyword>
<organism evidence="2 3">
    <name type="scientific">Schumannella soli</name>
    <dbReference type="NCBI Taxonomy" id="2590779"/>
    <lineage>
        <taxon>Bacteria</taxon>
        <taxon>Bacillati</taxon>
        <taxon>Actinomycetota</taxon>
        <taxon>Actinomycetes</taxon>
        <taxon>Micrococcales</taxon>
        <taxon>Microbacteriaceae</taxon>
        <taxon>Schumannella</taxon>
    </lineage>
</organism>
<comment type="caution">
    <text evidence="2">The sequence shown here is derived from an EMBL/GenBank/DDBJ whole genome shotgun (WGS) entry which is preliminary data.</text>
</comment>
<dbReference type="EMBL" id="VHQG01000002">
    <property type="protein sequence ID" value="TPW75803.1"/>
    <property type="molecule type" value="Genomic_DNA"/>
</dbReference>
<gene>
    <name evidence="2" type="ORF">FJ657_08040</name>
</gene>
<dbReference type="OrthoDB" id="5073347at2"/>
<proteinExistence type="predicted"/>
<reference evidence="2 3" key="1">
    <citation type="submission" date="2019-06" db="EMBL/GenBank/DDBJ databases">
        <authorList>
            <person name="Li F."/>
        </authorList>
    </citation>
    <scope>NUCLEOTIDE SEQUENCE [LARGE SCALE GENOMIC DNA]</scope>
    <source>
        <strain evidence="2 3">10F1D-1</strain>
    </source>
</reference>
<feature type="transmembrane region" description="Helical" evidence="1">
    <location>
        <begin position="32"/>
        <end position="55"/>
    </location>
</feature>
<evidence type="ECO:0000313" key="2">
    <source>
        <dbReference type="EMBL" id="TPW75803.1"/>
    </source>
</evidence>
<dbReference type="AlphaFoldDB" id="A0A506Y1N3"/>
<feature type="transmembrane region" description="Helical" evidence="1">
    <location>
        <begin position="61"/>
        <end position="82"/>
    </location>
</feature>
<dbReference type="Proteomes" id="UP000316252">
    <property type="component" value="Unassembled WGS sequence"/>
</dbReference>
<keyword evidence="1" id="KW-1133">Transmembrane helix</keyword>
<accession>A0A506Y1N3</accession>
<dbReference type="RefSeq" id="WP_141163163.1">
    <property type="nucleotide sequence ID" value="NZ_VHQG01000002.1"/>
</dbReference>
<keyword evidence="3" id="KW-1185">Reference proteome</keyword>
<keyword evidence="1" id="KW-0812">Transmembrane</keyword>
<protein>
    <submittedName>
        <fullName evidence="2">Uncharacterized protein</fullName>
    </submittedName>
</protein>
<evidence type="ECO:0000313" key="3">
    <source>
        <dbReference type="Proteomes" id="UP000316252"/>
    </source>
</evidence>
<name>A0A506Y1N3_9MICO</name>
<sequence length="180" mass="19470">MTSDSDFVVRYDEAQQAAVEQTLRRLMRKQGILLIALAVVVGLLGAVPFGALSIAAGDIDVRLFVGVISLLVVPVALGVLGVRQLRRRLRTPEFAVVIAPGAVRFPALDRPSAFLPRIRAEEWEREGTSAEIVSASGLQAARVEFTRLDSGRSRRRSIAADTIDVDPRVIVDALRSAPTS</sequence>